<dbReference type="InterPro" id="IPR023631">
    <property type="entry name" value="Amidase_dom"/>
</dbReference>
<dbReference type="SUPFAM" id="SSF75304">
    <property type="entry name" value="Amidase signature (AS) enzymes"/>
    <property type="match status" value="1"/>
</dbReference>
<sequence length="402" mass="41448">MVRSAVGLAEELRAGERTAVDVVREAIERVRWAGERFGGVAAVDAGWSMAEAERPDRRLRAGEGGVLEGVPVTVKDWIDVSGWPVSGAAGGTPGSPGRRPERDATAVARLRAAGAVVVAISSAMADNPVHGKTGNPRDPGRAPGGSSSGTAALVAAGAVPLGLGSDSGGSVRLPAAWCGVAGLKPTFGRVPLTGHFPRCGSLEDGRTVIGPIAGTVADLAATLEVIAGPDGMDGGTPPVPLADPGAVRVPGLRVATMAGAGGHEATARAVRTLAEAGAAVAERPLPDVREEALELTRRYWDRAGLSGEENVRVLWDWDRFRRRMLAATARADVLVIPAAEEPPPWRESETDDYLWTLPWSLTGAPVVVVPCGGSAVQVVGRPWEEHVVLAAAAEIERAEAPG</sequence>
<evidence type="ECO:0000313" key="4">
    <source>
        <dbReference type="EMBL" id="MDA0641224.1"/>
    </source>
</evidence>
<dbReference type="PROSITE" id="PS00571">
    <property type="entry name" value="AMIDASES"/>
    <property type="match status" value="1"/>
</dbReference>
<comment type="similarity">
    <text evidence="1">Belongs to the amidase family.</text>
</comment>
<dbReference type="EMBL" id="JAPNUD010000022">
    <property type="protein sequence ID" value="MDA0641224.1"/>
    <property type="molecule type" value="Genomic_DNA"/>
</dbReference>
<evidence type="ECO:0000256" key="1">
    <source>
        <dbReference type="ARBA" id="ARBA00009199"/>
    </source>
</evidence>
<gene>
    <name evidence="4" type="ORF">OUY24_11395</name>
</gene>
<reference evidence="4 5" key="1">
    <citation type="submission" date="2022-11" db="EMBL/GenBank/DDBJ databases">
        <title>Nonomuraea corallina sp. nov., a new species of the genus Nonomuraea isolated from sea side sediment in Thai sea.</title>
        <authorList>
            <person name="Ngamcharungchit C."/>
            <person name="Matsumoto A."/>
            <person name="Suriyachadkun C."/>
            <person name="Panbangred W."/>
            <person name="Inahashi Y."/>
            <person name="Intra B."/>
        </authorList>
    </citation>
    <scope>NUCLEOTIDE SEQUENCE [LARGE SCALE GENOMIC DNA]</scope>
    <source>
        <strain evidence="4 5">DSM 43553</strain>
    </source>
</reference>
<accession>A0ABT4SW02</accession>
<feature type="domain" description="Amidase" evidence="3">
    <location>
        <begin position="21"/>
        <end position="293"/>
    </location>
</feature>
<dbReference type="InterPro" id="IPR000120">
    <property type="entry name" value="Amidase"/>
</dbReference>
<feature type="region of interest" description="Disordered" evidence="2">
    <location>
        <begin position="84"/>
        <end position="103"/>
    </location>
</feature>
<dbReference type="PANTHER" id="PTHR11895:SF7">
    <property type="entry name" value="GLUTAMYL-TRNA(GLN) AMIDOTRANSFERASE SUBUNIT A, MITOCHONDRIAL"/>
    <property type="match status" value="1"/>
</dbReference>
<feature type="region of interest" description="Disordered" evidence="2">
    <location>
        <begin position="126"/>
        <end position="149"/>
    </location>
</feature>
<dbReference type="InterPro" id="IPR036928">
    <property type="entry name" value="AS_sf"/>
</dbReference>
<dbReference type="Pfam" id="PF01425">
    <property type="entry name" value="Amidase"/>
    <property type="match status" value="1"/>
</dbReference>
<keyword evidence="5" id="KW-1185">Reference proteome</keyword>
<dbReference type="PANTHER" id="PTHR11895">
    <property type="entry name" value="TRANSAMIDASE"/>
    <property type="match status" value="1"/>
</dbReference>
<dbReference type="RefSeq" id="WP_271276203.1">
    <property type="nucleotide sequence ID" value="NZ_BAABFD010000002.1"/>
</dbReference>
<evidence type="ECO:0000256" key="2">
    <source>
        <dbReference type="SAM" id="MobiDB-lite"/>
    </source>
</evidence>
<dbReference type="InterPro" id="IPR020556">
    <property type="entry name" value="Amidase_CS"/>
</dbReference>
<proteinExistence type="inferred from homology"/>
<comment type="caution">
    <text evidence="4">The sequence shown here is derived from an EMBL/GenBank/DDBJ whole genome shotgun (WGS) entry which is preliminary data.</text>
</comment>
<dbReference type="Gene3D" id="3.90.1300.10">
    <property type="entry name" value="Amidase signature (AS) domain"/>
    <property type="match status" value="1"/>
</dbReference>
<name>A0ABT4SW02_9ACTN</name>
<evidence type="ECO:0000259" key="3">
    <source>
        <dbReference type="Pfam" id="PF01425"/>
    </source>
</evidence>
<evidence type="ECO:0000313" key="5">
    <source>
        <dbReference type="Proteomes" id="UP001212498"/>
    </source>
</evidence>
<protein>
    <submittedName>
        <fullName evidence="4">Amidase</fullName>
    </submittedName>
</protein>
<dbReference type="Proteomes" id="UP001212498">
    <property type="component" value="Unassembled WGS sequence"/>
</dbReference>
<organism evidence="4 5">
    <name type="scientific">Nonomuraea ferruginea</name>
    <dbReference type="NCBI Taxonomy" id="46174"/>
    <lineage>
        <taxon>Bacteria</taxon>
        <taxon>Bacillati</taxon>
        <taxon>Actinomycetota</taxon>
        <taxon>Actinomycetes</taxon>
        <taxon>Streptosporangiales</taxon>
        <taxon>Streptosporangiaceae</taxon>
        <taxon>Nonomuraea</taxon>
    </lineage>
</organism>